<evidence type="ECO:0000313" key="2">
    <source>
        <dbReference type="Proteomes" id="UP000663419"/>
    </source>
</evidence>
<protein>
    <submittedName>
        <fullName evidence="1">Uncharacterized protein</fullName>
    </submittedName>
</protein>
<dbReference type="AlphaFoldDB" id="A0A8A1LTW6"/>
<accession>A0A8A1LTW6</accession>
<sequence>MDLPFMALQPFSNMVISSHRSCSRQADVGNCLLDDGSKNHIIYTSQHSSLAFTRYPFAFFILSL</sequence>
<dbReference type="VEuPathDB" id="FungiDB:I7I53_11759"/>
<evidence type="ECO:0000313" key="1">
    <source>
        <dbReference type="EMBL" id="QSS57546.1"/>
    </source>
</evidence>
<dbReference type="EMBL" id="CP069107">
    <property type="protein sequence ID" value="QSS57546.1"/>
    <property type="molecule type" value="Genomic_DNA"/>
</dbReference>
<organism evidence="1 2">
    <name type="scientific">Ajellomyces capsulatus (strain H88)</name>
    <name type="common">Darling's disease fungus</name>
    <name type="synonym">Histoplasma capsulatum</name>
    <dbReference type="NCBI Taxonomy" id="544711"/>
    <lineage>
        <taxon>Eukaryota</taxon>
        <taxon>Fungi</taxon>
        <taxon>Dikarya</taxon>
        <taxon>Ascomycota</taxon>
        <taxon>Pezizomycotina</taxon>
        <taxon>Eurotiomycetes</taxon>
        <taxon>Eurotiomycetidae</taxon>
        <taxon>Onygenales</taxon>
        <taxon>Ajellomycetaceae</taxon>
        <taxon>Histoplasma</taxon>
    </lineage>
</organism>
<proteinExistence type="predicted"/>
<dbReference type="Proteomes" id="UP000663419">
    <property type="component" value="Chromosome 6"/>
</dbReference>
<name>A0A8A1LTW6_AJEC8</name>
<reference evidence="1" key="1">
    <citation type="submission" date="2021-01" db="EMBL/GenBank/DDBJ databases">
        <title>Chromosome-level genome assembly of a human fungal pathogen reveals clustering of transcriptionally co-regulated genes.</title>
        <authorList>
            <person name="Voorhies M."/>
            <person name="Cohen S."/>
            <person name="Shea T.P."/>
            <person name="Petrus S."/>
            <person name="Munoz J.F."/>
            <person name="Poplawski S."/>
            <person name="Goldman W.E."/>
            <person name="Michael T."/>
            <person name="Cuomo C.A."/>
            <person name="Sil A."/>
            <person name="Beyhan S."/>
        </authorList>
    </citation>
    <scope>NUCLEOTIDE SEQUENCE</scope>
    <source>
        <strain evidence="1">H88</strain>
    </source>
</reference>
<gene>
    <name evidence="1" type="ORF">I7I53_11759</name>
</gene>